<dbReference type="RefSeq" id="XP_022506377.1">
    <property type="nucleotide sequence ID" value="XM_022661307.1"/>
</dbReference>
<keyword evidence="2" id="KW-0539">Nucleus</keyword>
<dbReference type="Proteomes" id="UP000077002">
    <property type="component" value="Unassembled WGS sequence"/>
</dbReference>
<dbReference type="GO" id="GO:0003723">
    <property type="term" value="F:RNA binding"/>
    <property type="evidence" value="ECO:0007669"/>
    <property type="project" value="TreeGrafter"/>
</dbReference>
<dbReference type="InterPro" id="IPR039883">
    <property type="entry name" value="Fcf2/DNTTIP2"/>
</dbReference>
<dbReference type="PANTHER" id="PTHR21686:SF12">
    <property type="entry name" value="DEOXYNUCLEOTIDYLTRANSFERASE TERMINAL-INTERACTING PROTEIN 2"/>
    <property type="match status" value="1"/>
</dbReference>
<dbReference type="EMBL" id="LVKK01000158">
    <property type="protein sequence ID" value="OAG34425.1"/>
    <property type="molecule type" value="Genomic_DNA"/>
</dbReference>
<keyword evidence="6" id="KW-1185">Reference proteome</keyword>
<dbReference type="InterPro" id="IPR014810">
    <property type="entry name" value="Fcf2_C"/>
</dbReference>
<evidence type="ECO:0000313" key="5">
    <source>
        <dbReference type="EMBL" id="OAG34425.1"/>
    </source>
</evidence>
<comment type="subcellular location">
    <subcellularLocation>
        <location evidence="1">Nucleus</location>
        <location evidence="1">Nucleolus</location>
    </subcellularLocation>
</comment>
<evidence type="ECO:0000256" key="3">
    <source>
        <dbReference type="SAM" id="MobiDB-lite"/>
    </source>
</evidence>
<evidence type="ECO:0000259" key="4">
    <source>
        <dbReference type="Pfam" id="PF08698"/>
    </source>
</evidence>
<evidence type="ECO:0000256" key="1">
    <source>
        <dbReference type="ARBA" id="ARBA00004604"/>
    </source>
</evidence>
<feature type="compositionally biased region" description="Basic residues" evidence="3">
    <location>
        <begin position="250"/>
        <end position="267"/>
    </location>
</feature>
<feature type="domain" description="Fcf2 pre-rRNA processing C-terminal" evidence="4">
    <location>
        <begin position="147"/>
        <end position="240"/>
    </location>
</feature>
<feature type="region of interest" description="Disordered" evidence="3">
    <location>
        <begin position="242"/>
        <end position="267"/>
    </location>
</feature>
<reference evidence="5 6" key="1">
    <citation type="submission" date="2016-03" db="EMBL/GenBank/DDBJ databases">
        <title>Draft genome sequence of the Fonsecaea monophora CBS 269.37.</title>
        <authorList>
            <person name="Bombassaro A."/>
            <person name="Vinicius W.A."/>
            <person name="De Hoog S."/>
            <person name="Sun J."/>
            <person name="Souza E.M."/>
            <person name="Raittz R.T."/>
            <person name="Costa F."/>
            <person name="Leao A.C."/>
            <person name="Tadra-Sfeir M.Z."/>
            <person name="Baura V."/>
            <person name="Balsanelli E."/>
            <person name="Pedrosa F.O."/>
            <person name="Moreno L.F."/>
            <person name="Steffens M.B."/>
            <person name="Xi L."/>
            <person name="Bocca A.L."/>
            <person name="Felipe M.S."/>
            <person name="Teixeira M."/>
            <person name="Telles Filho F.Q."/>
            <person name="Azevedo C.M."/>
            <person name="Gomes R."/>
            <person name="Vicente V.A."/>
        </authorList>
    </citation>
    <scope>NUCLEOTIDE SEQUENCE [LARGE SCALE GENOMIC DNA]</scope>
    <source>
        <strain evidence="5 6">CBS 269.37</strain>
    </source>
</reference>
<dbReference type="PANTHER" id="PTHR21686">
    <property type="entry name" value="DEOXYNUCLEOTIDYLTRANSFERASE TERMINAL-INTERACTING PROTEIN 2"/>
    <property type="match status" value="1"/>
</dbReference>
<accession>A0A177EQY2</accession>
<dbReference type="GO" id="GO:0006396">
    <property type="term" value="P:RNA processing"/>
    <property type="evidence" value="ECO:0007669"/>
    <property type="project" value="TreeGrafter"/>
</dbReference>
<name>A0A177EQY2_9EURO</name>
<dbReference type="OrthoDB" id="427886at2759"/>
<protein>
    <recommendedName>
        <fullName evidence="4">Fcf2 pre-rRNA processing C-terminal domain-containing protein</fullName>
    </recommendedName>
</protein>
<organism evidence="5 6">
    <name type="scientific">Fonsecaea monophora</name>
    <dbReference type="NCBI Taxonomy" id="254056"/>
    <lineage>
        <taxon>Eukaryota</taxon>
        <taxon>Fungi</taxon>
        <taxon>Dikarya</taxon>
        <taxon>Ascomycota</taxon>
        <taxon>Pezizomycotina</taxon>
        <taxon>Eurotiomycetes</taxon>
        <taxon>Chaetothyriomycetidae</taxon>
        <taxon>Chaetothyriales</taxon>
        <taxon>Herpotrichiellaceae</taxon>
        <taxon>Fonsecaea</taxon>
    </lineage>
</organism>
<evidence type="ECO:0000313" key="6">
    <source>
        <dbReference type="Proteomes" id="UP000077002"/>
    </source>
</evidence>
<dbReference type="GeneID" id="34606509"/>
<dbReference type="Pfam" id="PF08698">
    <property type="entry name" value="Fcf2"/>
    <property type="match status" value="1"/>
</dbReference>
<gene>
    <name evidence="5" type="ORF">AYO21_11413</name>
</gene>
<sequence>MTETGILTDEQIDDLLSQAEVRLRGKSHSANEDEISLEIVKPTTTSRKIVPKLHSNLVRTKYINDKQGVAETNAKAVLEHQQSLLADGFKSVEVSHKSKKVQSILACPAPMKVFKFIVTLTVPLGSSFIAALVVVCTLANEEQNDQTSAGPDWFDMPKTDLTPQLKRDLQLIEMRSVLDPHRHYKKNNRRGKVPTFSQTGTVIEGPTEFFSARINKKDRSKNFVEEAMATERETGRFKRKYSEIQDTKTSGKKAHYKKLMAKRRKRP</sequence>
<comment type="caution">
    <text evidence="5">The sequence shown here is derived from an EMBL/GenBank/DDBJ whole genome shotgun (WGS) entry which is preliminary data.</text>
</comment>
<proteinExistence type="predicted"/>
<evidence type="ECO:0000256" key="2">
    <source>
        <dbReference type="ARBA" id="ARBA00023242"/>
    </source>
</evidence>
<dbReference type="AlphaFoldDB" id="A0A177EQY2"/>
<dbReference type="GO" id="GO:0005730">
    <property type="term" value="C:nucleolus"/>
    <property type="evidence" value="ECO:0007669"/>
    <property type="project" value="UniProtKB-SubCell"/>
</dbReference>